<dbReference type="EMBL" id="LR828261">
    <property type="protein sequence ID" value="CAD0325697.1"/>
    <property type="molecule type" value="Genomic_DNA"/>
</dbReference>
<reference evidence="1" key="1">
    <citation type="submission" date="2020-07" db="EMBL/GenBank/DDBJ databases">
        <authorList>
            <person name="Pothier F. J."/>
        </authorList>
    </citation>
    <scope>NUCLEOTIDE SEQUENCE</scope>
    <source>
        <strain evidence="1">CFBP 2533</strain>
    </source>
</reference>
<accession>A0A6V7CZP5</accession>
<dbReference type="EMBL" id="LR828261">
    <property type="protein sequence ID" value="CAD0325706.1"/>
    <property type="molecule type" value="Genomic_DNA"/>
</dbReference>
<evidence type="ECO:0000313" key="1">
    <source>
        <dbReference type="EMBL" id="CAD0325697.1"/>
    </source>
</evidence>
<organism evidence="1">
    <name type="scientific">Xanthomonas hortorum pv. pelargonii</name>
    <dbReference type="NCBI Taxonomy" id="453602"/>
    <lineage>
        <taxon>Bacteria</taxon>
        <taxon>Pseudomonadati</taxon>
        <taxon>Pseudomonadota</taxon>
        <taxon>Gammaproteobacteria</taxon>
        <taxon>Lysobacterales</taxon>
        <taxon>Lysobacteraceae</taxon>
        <taxon>Xanthomonas</taxon>
    </lineage>
</organism>
<dbReference type="AlphaFoldDB" id="A0A6V7CZP5"/>
<sequence>MHVIHRQPKPRKPSCSKWEHNRFRYLSELMSLEPAALLVVQVEPFEPRGKVDGGGWTTRLSGLLYRNAGGLYWREGWMAEPLALASADDGLGDPFRAHIEDLLVWISRFRGTQKRPSIVVSERHGFEAFTRGLSDERRQWLEQLREAAQIEVASGTFRWSRGFV</sequence>
<gene>
    <name evidence="1" type="ORF">CFBP2533_18730</name>
</gene>
<protein>
    <submittedName>
        <fullName evidence="1">Uncharacterized protein</fullName>
    </submittedName>
</protein>
<proteinExistence type="predicted"/>
<name>A0A6V7CZP5_9XANT</name>